<dbReference type="STRING" id="764298.STRMA_0487"/>
<dbReference type="OrthoDB" id="5124454at2"/>
<proteinExistence type="predicted"/>
<accession>G5JZ70</accession>
<dbReference type="InterPro" id="IPR025233">
    <property type="entry name" value="DUF4176"/>
</dbReference>
<dbReference type="eggNOG" id="COG4495">
    <property type="taxonomic scope" value="Bacteria"/>
</dbReference>
<dbReference type="EMBL" id="AEUW02000001">
    <property type="protein sequence ID" value="EHJ52213.1"/>
    <property type="molecule type" value="Genomic_DNA"/>
</dbReference>
<keyword evidence="2" id="KW-1185">Reference proteome</keyword>
<reference evidence="1 2" key="1">
    <citation type="journal article" date="2014" name="Int. J. Syst. Evol. Microbiol.">
        <title>Phylogenomics and the dynamic genome evolution of the genus Streptococcus.</title>
        <authorList>
            <consortium name="The Broad Institute Genome Sequencing Platform"/>
            <person name="Richards V.P."/>
            <person name="Palmer S.R."/>
            <person name="Pavinski Bitar P.D."/>
            <person name="Qin X."/>
            <person name="Weinstock G.M."/>
            <person name="Highlander S.K."/>
            <person name="Town C.D."/>
            <person name="Burne R.A."/>
            <person name="Stanhope M.J."/>
        </authorList>
    </citation>
    <scope>NUCLEOTIDE SEQUENCE [LARGE SCALE GENOMIC DNA]</scope>
    <source>
        <strain evidence="1 2">NCTC 11558</strain>
    </source>
</reference>
<dbReference type="RefSeq" id="WP_003079997.1">
    <property type="nucleotide sequence ID" value="NZ_AEUW02000001.1"/>
</dbReference>
<name>G5JZ70_9STRE</name>
<gene>
    <name evidence="1" type="ORF">STRMA_0487</name>
</gene>
<dbReference type="Pfam" id="PF13780">
    <property type="entry name" value="DUF4176"/>
    <property type="match status" value="1"/>
</dbReference>
<comment type="caution">
    <text evidence="1">The sequence shown here is derived from an EMBL/GenBank/DDBJ whole genome shotgun (WGS) entry which is preliminary data.</text>
</comment>
<protein>
    <recommendedName>
        <fullName evidence="3">DUF4176 domain-containing protein</fullName>
    </recommendedName>
</protein>
<evidence type="ECO:0000313" key="1">
    <source>
        <dbReference type="EMBL" id="EHJ52213.1"/>
    </source>
</evidence>
<evidence type="ECO:0000313" key="2">
    <source>
        <dbReference type="Proteomes" id="UP000003573"/>
    </source>
</evidence>
<evidence type="ECO:0008006" key="3">
    <source>
        <dbReference type="Google" id="ProtNLM"/>
    </source>
</evidence>
<organism evidence="1 2">
    <name type="scientific">Streptococcus macacae NCTC 11558</name>
    <dbReference type="NCBI Taxonomy" id="764298"/>
    <lineage>
        <taxon>Bacteria</taxon>
        <taxon>Bacillati</taxon>
        <taxon>Bacillota</taxon>
        <taxon>Bacilli</taxon>
        <taxon>Lactobacillales</taxon>
        <taxon>Streptococcaceae</taxon>
        <taxon>Streptococcus</taxon>
    </lineage>
</organism>
<dbReference type="AlphaFoldDB" id="G5JZ70"/>
<sequence>MNKPEHILPIGTVVLTETGEVPLMIISRASLYDDNGEIGYFDYAAVPYPEGMGNDNEYLFFNHEDIADVIYFGYINSHEQIFAEQYDELVKESGYKKLTLDPSQIK</sequence>
<dbReference type="Proteomes" id="UP000003573">
    <property type="component" value="Unassembled WGS sequence"/>
</dbReference>